<accession>A0A382X0T5</accession>
<sequence>MIRFQEYLTEAAGKNLHLEHIEDEILNDGINGGRAAINFIQSLRDMLAGTAKTSVNVSTKWDGAPAIFAGTDPSDGQFFVAKKSVFNKDPILYKKESDIDVTGDLGAKFKVALKEFSKLDIKGVLQGDLLYTVPLDSSIADHWTFQPNTIMYAVPKDSDIGKKISKSKIGIVWHTTYTGDTLEGMTASYGVSQPLKRVSSVWHTDAEYKDVSGSAKMTAAETTKVTQDLSEAGKTFRKINSKKMGEWNP</sequence>
<dbReference type="Pfam" id="PF19782">
    <property type="entry name" value="DUF6267"/>
    <property type="match status" value="1"/>
</dbReference>
<feature type="non-terminal residue" evidence="1">
    <location>
        <position position="249"/>
    </location>
</feature>
<name>A0A382X0T5_9ZZZZ</name>
<dbReference type="AlphaFoldDB" id="A0A382X0T5"/>
<dbReference type="EMBL" id="UINC01163733">
    <property type="protein sequence ID" value="SVD64195.1"/>
    <property type="molecule type" value="Genomic_DNA"/>
</dbReference>
<protein>
    <submittedName>
        <fullName evidence="1">Uncharacterized protein</fullName>
    </submittedName>
</protein>
<gene>
    <name evidence="1" type="ORF">METZ01_LOCUS417049</name>
</gene>
<organism evidence="1">
    <name type="scientific">marine metagenome</name>
    <dbReference type="NCBI Taxonomy" id="408172"/>
    <lineage>
        <taxon>unclassified sequences</taxon>
        <taxon>metagenomes</taxon>
        <taxon>ecological metagenomes</taxon>
    </lineage>
</organism>
<dbReference type="InterPro" id="IPR046234">
    <property type="entry name" value="DUF6267"/>
</dbReference>
<proteinExistence type="predicted"/>
<evidence type="ECO:0000313" key="1">
    <source>
        <dbReference type="EMBL" id="SVD64195.1"/>
    </source>
</evidence>
<reference evidence="1" key="1">
    <citation type="submission" date="2018-05" db="EMBL/GenBank/DDBJ databases">
        <authorList>
            <person name="Lanie J.A."/>
            <person name="Ng W.-L."/>
            <person name="Kazmierczak K.M."/>
            <person name="Andrzejewski T.M."/>
            <person name="Davidsen T.M."/>
            <person name="Wayne K.J."/>
            <person name="Tettelin H."/>
            <person name="Glass J.I."/>
            <person name="Rusch D."/>
            <person name="Podicherti R."/>
            <person name="Tsui H.-C.T."/>
            <person name="Winkler M.E."/>
        </authorList>
    </citation>
    <scope>NUCLEOTIDE SEQUENCE</scope>
</reference>